<dbReference type="InterPro" id="IPR008523">
    <property type="entry name" value="DUF805"/>
</dbReference>
<evidence type="ECO:0000313" key="2">
    <source>
        <dbReference type="EMBL" id="PQJ72929.1"/>
    </source>
</evidence>
<feature type="transmembrane region" description="Helical" evidence="1">
    <location>
        <begin position="85"/>
        <end position="104"/>
    </location>
</feature>
<dbReference type="EMBL" id="MSCK01000001">
    <property type="protein sequence ID" value="PQJ72929.1"/>
    <property type="molecule type" value="Genomic_DNA"/>
</dbReference>
<reference evidence="2 3" key="1">
    <citation type="submission" date="2016-12" db="EMBL/GenBank/DDBJ databases">
        <title>Trade-off between light-utilization and light-protection in marine flavobacteria.</title>
        <authorList>
            <person name="Kumagai Y."/>
            <person name="Yoshizawa S."/>
            <person name="Kogure K."/>
            <person name="Iwasaki W."/>
        </authorList>
    </citation>
    <scope>NUCLEOTIDE SEQUENCE [LARGE SCALE GENOMIC DNA]</scope>
    <source>
        <strain evidence="2 3">KCTC 12100</strain>
    </source>
</reference>
<dbReference type="PANTHER" id="PTHR34980">
    <property type="entry name" value="INNER MEMBRANE PROTEIN-RELATED-RELATED"/>
    <property type="match status" value="1"/>
</dbReference>
<keyword evidence="1" id="KW-0812">Transmembrane</keyword>
<accession>A0A2P6CDE4</accession>
<proteinExistence type="predicted"/>
<evidence type="ECO:0000256" key="1">
    <source>
        <dbReference type="SAM" id="Phobius"/>
    </source>
</evidence>
<comment type="caution">
    <text evidence="2">The sequence shown here is derived from an EMBL/GenBank/DDBJ whole genome shotgun (WGS) entry which is preliminary data.</text>
</comment>
<feature type="transmembrane region" description="Helical" evidence="1">
    <location>
        <begin position="24"/>
        <end position="47"/>
    </location>
</feature>
<name>A0A2P6CDE4_9FLAO</name>
<dbReference type="GO" id="GO:0005886">
    <property type="term" value="C:plasma membrane"/>
    <property type="evidence" value="ECO:0007669"/>
    <property type="project" value="TreeGrafter"/>
</dbReference>
<dbReference type="AlphaFoldDB" id="A0A2P6CDE4"/>
<dbReference type="Pfam" id="PF05656">
    <property type="entry name" value="DUF805"/>
    <property type="match status" value="1"/>
</dbReference>
<evidence type="ECO:0008006" key="4">
    <source>
        <dbReference type="Google" id="ProtNLM"/>
    </source>
</evidence>
<keyword evidence="3" id="KW-1185">Reference proteome</keyword>
<keyword evidence="1" id="KW-1133">Transmembrane helix</keyword>
<dbReference type="OrthoDB" id="9812349at2"/>
<keyword evidence="1" id="KW-0472">Membrane</keyword>
<dbReference type="Proteomes" id="UP000247345">
    <property type="component" value="Unassembled WGS sequence"/>
</dbReference>
<organism evidence="2 3">
    <name type="scientific">Polaribacter butkevichii</name>
    <dbReference type="NCBI Taxonomy" id="218490"/>
    <lineage>
        <taxon>Bacteria</taxon>
        <taxon>Pseudomonadati</taxon>
        <taxon>Bacteroidota</taxon>
        <taxon>Flavobacteriia</taxon>
        <taxon>Flavobacteriales</taxon>
        <taxon>Flavobacteriaceae</taxon>
    </lineage>
</organism>
<dbReference type="PANTHER" id="PTHR34980:SF2">
    <property type="entry name" value="INNER MEMBRANE PROTEIN YHAH-RELATED"/>
    <property type="match status" value="1"/>
</dbReference>
<protein>
    <recommendedName>
        <fullName evidence="4">DUF805 domain-containing protein</fullName>
    </recommendedName>
</protein>
<dbReference type="RefSeq" id="WP_105048596.1">
    <property type="nucleotide sequence ID" value="NZ_CP150661.1"/>
</dbReference>
<sequence length="134" mass="14917">MNWYLKVLKEHYADFSGRARREEYWMFTLFNAIFSIAISVVFTGVAIAIEAPLLASLSYIYSLAVLVPSLAVLVRRLHDTGKSGWFFLVALIPIAGPIWLLVILCTDSINGANKWGENPKGIGNNSTIDQIGRE</sequence>
<evidence type="ECO:0000313" key="3">
    <source>
        <dbReference type="Proteomes" id="UP000247345"/>
    </source>
</evidence>
<feature type="transmembrane region" description="Helical" evidence="1">
    <location>
        <begin position="53"/>
        <end position="73"/>
    </location>
</feature>
<gene>
    <name evidence="2" type="ORF">BTO14_06525</name>
</gene>